<accession>A0A518G5C9</accession>
<reference evidence="2 3" key="1">
    <citation type="submission" date="2019-02" db="EMBL/GenBank/DDBJ databases">
        <title>Deep-cultivation of Planctomycetes and their phenomic and genomic characterization uncovers novel biology.</title>
        <authorList>
            <person name="Wiegand S."/>
            <person name="Jogler M."/>
            <person name="Boedeker C."/>
            <person name="Pinto D."/>
            <person name="Vollmers J."/>
            <person name="Rivas-Marin E."/>
            <person name="Kohn T."/>
            <person name="Peeters S.H."/>
            <person name="Heuer A."/>
            <person name="Rast P."/>
            <person name="Oberbeckmann S."/>
            <person name="Bunk B."/>
            <person name="Jeske O."/>
            <person name="Meyerdierks A."/>
            <person name="Storesund J.E."/>
            <person name="Kallscheuer N."/>
            <person name="Luecker S."/>
            <person name="Lage O.M."/>
            <person name="Pohl T."/>
            <person name="Merkel B.J."/>
            <person name="Hornburger P."/>
            <person name="Mueller R.-W."/>
            <person name="Bruemmer F."/>
            <person name="Labrenz M."/>
            <person name="Spormann A.M."/>
            <person name="Op den Camp H."/>
            <person name="Overmann J."/>
            <person name="Amann R."/>
            <person name="Jetten M.S.M."/>
            <person name="Mascher T."/>
            <person name="Medema M.H."/>
            <person name="Devos D.P."/>
            <person name="Kaster A.-K."/>
            <person name="Ovreas L."/>
            <person name="Rohde M."/>
            <person name="Galperin M.Y."/>
            <person name="Jogler C."/>
        </authorList>
    </citation>
    <scope>NUCLEOTIDE SEQUENCE [LARGE SCALE GENOMIC DNA]</scope>
    <source>
        <strain evidence="2 3">Q31a</strain>
    </source>
</reference>
<keyword evidence="1" id="KW-0732">Signal</keyword>
<dbReference type="AlphaFoldDB" id="A0A518G5C9"/>
<feature type="chain" id="PRO_5021928894" evidence="1">
    <location>
        <begin position="31"/>
        <end position="501"/>
    </location>
</feature>
<sequence precursor="true">MLFQYGNLGRVLRACTTICCMLWLSAPCNAQIMIWKPNQTEFPAPAPAAAAEPHLLTISATAEPQPSLKYRFRESAVLRQPGSAGEILSRARYASLQIPDAADLQQQYTANSAQWHEAPLAELLDSDLSDYLAANAQVIKLVRAATRRARIELRQDVELDAEVGEAIDLSLVQDYRHFARLLFLQARWELANDRFDEAIECVGTGFRLAEILEFQKPSVISKLVEIAIRGLMLSAVEELVQQPACPNLYWALASVPDSYWNPADSLDGELVYQNEQLGPLMEPLDSDVGREDVNERLIQAVSIVPEVLMDESQLERPQAELMAGATVLLFTDKGREELIDHGIDPRQVGEMLPAAVVLESTRIGFAESRDAVFKWALLPNAEEEMMESFPQFSNPRAFLSPGKVLLGGLLPSIQAVQNASRRGFTIHRRAMLIEALRAYAAQARELPVSLENLEPLPAPINPQTGQLFEYNRSSTHEATIRNLPLYPGDQQTETVVSLRRE</sequence>
<name>A0A518G5C9_9BACT</name>
<keyword evidence="3" id="KW-1185">Reference proteome</keyword>
<dbReference type="KEGG" id="ahel:Q31a_20850"/>
<dbReference type="EMBL" id="CP036298">
    <property type="protein sequence ID" value="QDV23780.1"/>
    <property type="molecule type" value="Genomic_DNA"/>
</dbReference>
<gene>
    <name evidence="2" type="ORF">Q31a_20850</name>
</gene>
<protein>
    <submittedName>
        <fullName evidence="2">Uncharacterized protein</fullName>
    </submittedName>
</protein>
<organism evidence="2 3">
    <name type="scientific">Aureliella helgolandensis</name>
    <dbReference type="NCBI Taxonomy" id="2527968"/>
    <lineage>
        <taxon>Bacteria</taxon>
        <taxon>Pseudomonadati</taxon>
        <taxon>Planctomycetota</taxon>
        <taxon>Planctomycetia</taxon>
        <taxon>Pirellulales</taxon>
        <taxon>Pirellulaceae</taxon>
        <taxon>Aureliella</taxon>
    </lineage>
</organism>
<evidence type="ECO:0000313" key="2">
    <source>
        <dbReference type="EMBL" id="QDV23780.1"/>
    </source>
</evidence>
<dbReference type="Proteomes" id="UP000318017">
    <property type="component" value="Chromosome"/>
</dbReference>
<dbReference type="OrthoDB" id="278035at2"/>
<evidence type="ECO:0000256" key="1">
    <source>
        <dbReference type="SAM" id="SignalP"/>
    </source>
</evidence>
<feature type="signal peptide" evidence="1">
    <location>
        <begin position="1"/>
        <end position="30"/>
    </location>
</feature>
<dbReference type="RefSeq" id="WP_145076952.1">
    <property type="nucleotide sequence ID" value="NZ_CP036298.1"/>
</dbReference>
<proteinExistence type="predicted"/>
<evidence type="ECO:0000313" key="3">
    <source>
        <dbReference type="Proteomes" id="UP000318017"/>
    </source>
</evidence>